<evidence type="ECO:0000256" key="7">
    <source>
        <dbReference type="SAM" id="Phobius"/>
    </source>
</evidence>
<proteinExistence type="inferred from homology"/>
<keyword evidence="3 7" id="KW-0812">Transmembrane</keyword>
<keyword evidence="9" id="KW-1185">Reference proteome</keyword>
<evidence type="ECO:0000313" key="9">
    <source>
        <dbReference type="Proteomes" id="UP000769528"/>
    </source>
</evidence>
<dbReference type="GO" id="GO:0005789">
    <property type="term" value="C:endoplasmic reticulum membrane"/>
    <property type="evidence" value="ECO:0007669"/>
    <property type="project" value="UniProtKB-SubCell"/>
</dbReference>
<dbReference type="InterPro" id="IPR025929">
    <property type="entry name" value="INSIG_fam"/>
</dbReference>
<sequence length="268" mass="30589">MSYEDQDQDIELSKAPLYEIYENANLNDEDIESIPNSQVFTKLKVKSSESLTDNQNHLPKTHLTTFKIFKNFVILGNTGILFNKLSEQIHDNHILHKNLLNIPLTLTGQILKYLNVPDLVIFALQGIVFGSILPLLDYLIFQNYENVKRKKSFNDVYSPGSIIRSLIAFLGVAFAVRKIEWNSSIQASFAWTLLNPCLWLLLDSTISGFLTSLIGAIVASAILVLFGQDSLPLDWFHDYEMLAILLWLSNFFFFGLIIFGKIGRYLYQ</sequence>
<protein>
    <submittedName>
        <fullName evidence="8">Uncharacterized protein</fullName>
    </submittedName>
</protein>
<evidence type="ECO:0000256" key="3">
    <source>
        <dbReference type="ARBA" id="ARBA00022692"/>
    </source>
</evidence>
<reference evidence="8" key="2">
    <citation type="submission" date="2021-01" db="EMBL/GenBank/DDBJ databases">
        <authorList>
            <person name="Schikora-Tamarit M.A."/>
        </authorList>
    </citation>
    <scope>NUCLEOTIDE SEQUENCE</scope>
    <source>
        <strain evidence="8">CBS6341</strain>
    </source>
</reference>
<comment type="subcellular location">
    <subcellularLocation>
        <location evidence="1">Endoplasmic reticulum membrane</location>
        <topology evidence="1">Multi-pass membrane protein</topology>
    </subcellularLocation>
</comment>
<feature type="transmembrane region" description="Helical" evidence="7">
    <location>
        <begin position="162"/>
        <end position="179"/>
    </location>
</feature>
<keyword evidence="6 7" id="KW-0472">Membrane</keyword>
<dbReference type="PANTHER" id="PTHR15301">
    <property type="entry name" value="INSULIN-INDUCED GENE 1"/>
    <property type="match status" value="1"/>
</dbReference>
<feature type="transmembrane region" description="Helical" evidence="7">
    <location>
        <begin position="239"/>
        <end position="259"/>
    </location>
</feature>
<organism evidence="8 9">
    <name type="scientific">Wickerhamomyces mucosus</name>
    <dbReference type="NCBI Taxonomy" id="1378264"/>
    <lineage>
        <taxon>Eukaryota</taxon>
        <taxon>Fungi</taxon>
        <taxon>Dikarya</taxon>
        <taxon>Ascomycota</taxon>
        <taxon>Saccharomycotina</taxon>
        <taxon>Saccharomycetes</taxon>
        <taxon>Phaffomycetales</taxon>
        <taxon>Wickerhamomycetaceae</taxon>
        <taxon>Wickerhamomyces</taxon>
    </lineage>
</organism>
<dbReference type="AlphaFoldDB" id="A0A9P8PPH7"/>
<comment type="caution">
    <text evidence="8">The sequence shown here is derived from an EMBL/GenBank/DDBJ whole genome shotgun (WGS) entry which is preliminary data.</text>
</comment>
<keyword evidence="5 7" id="KW-1133">Transmembrane helix</keyword>
<evidence type="ECO:0000256" key="1">
    <source>
        <dbReference type="ARBA" id="ARBA00004477"/>
    </source>
</evidence>
<evidence type="ECO:0000256" key="2">
    <source>
        <dbReference type="ARBA" id="ARBA00007475"/>
    </source>
</evidence>
<evidence type="ECO:0000256" key="5">
    <source>
        <dbReference type="ARBA" id="ARBA00022989"/>
    </source>
</evidence>
<accession>A0A9P8PPH7</accession>
<evidence type="ECO:0000313" key="8">
    <source>
        <dbReference type="EMBL" id="KAH3676033.1"/>
    </source>
</evidence>
<dbReference type="OrthoDB" id="205546at2759"/>
<dbReference type="EMBL" id="JAEUBF010000681">
    <property type="protein sequence ID" value="KAH3676033.1"/>
    <property type="molecule type" value="Genomic_DNA"/>
</dbReference>
<evidence type="ECO:0000256" key="6">
    <source>
        <dbReference type="ARBA" id="ARBA00023136"/>
    </source>
</evidence>
<feature type="transmembrane region" description="Helical" evidence="7">
    <location>
        <begin position="209"/>
        <end position="227"/>
    </location>
</feature>
<dbReference type="Proteomes" id="UP000769528">
    <property type="component" value="Unassembled WGS sequence"/>
</dbReference>
<comment type="similarity">
    <text evidence="2">Belongs to the INSIG family.</text>
</comment>
<evidence type="ECO:0000256" key="4">
    <source>
        <dbReference type="ARBA" id="ARBA00022824"/>
    </source>
</evidence>
<gene>
    <name evidence="8" type="ORF">WICMUC_002329</name>
</gene>
<name>A0A9P8PPH7_9ASCO</name>
<reference evidence="8" key="1">
    <citation type="journal article" date="2021" name="Open Biol.">
        <title>Shared evolutionary footprints suggest mitochondrial oxidative damage underlies multiple complex I losses in fungi.</title>
        <authorList>
            <person name="Schikora-Tamarit M.A."/>
            <person name="Marcet-Houben M."/>
            <person name="Nosek J."/>
            <person name="Gabaldon T."/>
        </authorList>
    </citation>
    <scope>NUCLEOTIDE SEQUENCE</scope>
    <source>
        <strain evidence="8">CBS6341</strain>
    </source>
</reference>
<dbReference type="Pfam" id="PF07281">
    <property type="entry name" value="INSIG"/>
    <property type="match status" value="1"/>
</dbReference>
<feature type="transmembrane region" description="Helical" evidence="7">
    <location>
        <begin position="119"/>
        <end position="141"/>
    </location>
</feature>
<keyword evidence="4" id="KW-0256">Endoplasmic reticulum</keyword>
<dbReference type="PANTHER" id="PTHR15301:SF3">
    <property type="entry name" value="PROTEIN NSG1-RELATED"/>
    <property type="match status" value="1"/>
</dbReference>
<dbReference type="GO" id="GO:0016126">
    <property type="term" value="P:sterol biosynthetic process"/>
    <property type="evidence" value="ECO:0007669"/>
    <property type="project" value="TreeGrafter"/>
</dbReference>